<protein>
    <recommendedName>
        <fullName evidence="5">ATPase AAA-type core domain-containing protein</fullName>
    </recommendedName>
</protein>
<dbReference type="Proteomes" id="UP001179121">
    <property type="component" value="Chromosome"/>
</dbReference>
<dbReference type="Pfam" id="PF13304">
    <property type="entry name" value="AAA_21"/>
    <property type="match status" value="1"/>
</dbReference>
<dbReference type="Pfam" id="PF13175">
    <property type="entry name" value="AAA_15"/>
    <property type="match status" value="1"/>
</dbReference>
<evidence type="ECO:0000259" key="2">
    <source>
        <dbReference type="Pfam" id="PF13304"/>
    </source>
</evidence>
<dbReference type="Gene3D" id="3.40.50.300">
    <property type="entry name" value="P-loop containing nucleotide triphosphate hydrolases"/>
    <property type="match status" value="2"/>
</dbReference>
<dbReference type="GO" id="GO:0005524">
    <property type="term" value="F:ATP binding"/>
    <property type="evidence" value="ECO:0007669"/>
    <property type="project" value="InterPro"/>
</dbReference>
<dbReference type="EMBL" id="OX365700">
    <property type="protein sequence ID" value="CAI4030998.1"/>
    <property type="molecule type" value="Genomic_DNA"/>
</dbReference>
<evidence type="ECO:0000313" key="3">
    <source>
        <dbReference type="EMBL" id="CAI4030998.1"/>
    </source>
</evidence>
<dbReference type="GO" id="GO:0016887">
    <property type="term" value="F:ATP hydrolysis activity"/>
    <property type="evidence" value="ECO:0007669"/>
    <property type="project" value="InterPro"/>
</dbReference>
<sequence>MRIAGFTIRNYRSCRETSAILHPELSALIGINGSGKTNILSALLLLRKVIGWRPWGRSSEKAASQCTLRIDFEVDGRTVEYEAVIDYTTTERNTEEVISAAEKWNLRAVTGEDQWVSFPSFLFRVRREEPKYLLPQFIMEWKRTALSRGAEITPGDLPQAFMEEPILPILQTIQGFISKISYYSASQYTNPSECPAYITLEEDDYLRHRNYGRHAKFLHDLYLFKEKSPDSFQEYQSIVGKQGLRLVDKIEFHPVRVPSSEVEVRTGGRIVKKEIKRVLVVPHFVIHSTKLSPSQLSEGTFKTLAVLLYLSTDVSELLLLEEPEVCIHHGLLSSLIELIKSYSKQKQIVLSTHSDFVLDQLAPENVFLVSNSRSSGTVAVTLPEGLSARGFRALKEYLRTSGNLGEFWRHAGFEDV</sequence>
<proteinExistence type="predicted"/>
<dbReference type="SUPFAM" id="SSF52540">
    <property type="entry name" value="P-loop containing nucleoside triphosphate hydrolases"/>
    <property type="match status" value="1"/>
</dbReference>
<dbReference type="PIRSF" id="PIRSF029347">
    <property type="entry name" value="RecF"/>
    <property type="match status" value="1"/>
</dbReference>
<dbReference type="PANTHER" id="PTHR43581:SF4">
    <property type="entry name" value="ATP_GTP PHOSPHATASE"/>
    <property type="match status" value="1"/>
</dbReference>
<dbReference type="KEGG" id="nti:DNFV4_01430"/>
<feature type="domain" description="Endonuclease GajA/Old nuclease/RecF-like AAA" evidence="1">
    <location>
        <begin position="1"/>
        <end position="46"/>
    </location>
</feature>
<evidence type="ECO:0000259" key="1">
    <source>
        <dbReference type="Pfam" id="PF13175"/>
    </source>
</evidence>
<dbReference type="InterPro" id="IPR014555">
    <property type="entry name" value="RecF-like"/>
</dbReference>
<accession>A0AA86TAR9</accession>
<dbReference type="PANTHER" id="PTHR43581">
    <property type="entry name" value="ATP/GTP PHOSPHATASE"/>
    <property type="match status" value="1"/>
</dbReference>
<reference evidence="3" key="1">
    <citation type="submission" date="2022-10" db="EMBL/GenBank/DDBJ databases">
        <authorList>
            <person name="Koch H."/>
        </authorList>
    </citation>
    <scope>NUCLEOTIDE SEQUENCE</scope>
    <source>
        <strain evidence="3">DNF</strain>
    </source>
</reference>
<organism evidence="3 4">
    <name type="scientific">Nitrospira tepida</name>
    <dbReference type="NCBI Taxonomy" id="2973512"/>
    <lineage>
        <taxon>Bacteria</taxon>
        <taxon>Pseudomonadati</taxon>
        <taxon>Nitrospirota</taxon>
        <taxon>Nitrospiria</taxon>
        <taxon>Nitrospirales</taxon>
        <taxon>Nitrospiraceae</taxon>
        <taxon>Nitrospira</taxon>
    </lineage>
</organism>
<evidence type="ECO:0000313" key="4">
    <source>
        <dbReference type="Proteomes" id="UP001179121"/>
    </source>
</evidence>
<dbReference type="InterPro" id="IPR003959">
    <property type="entry name" value="ATPase_AAA_core"/>
</dbReference>
<gene>
    <name evidence="3" type="ORF">DNFV4_01430</name>
</gene>
<feature type="domain" description="ATPase AAA-type core" evidence="2">
    <location>
        <begin position="287"/>
        <end position="359"/>
    </location>
</feature>
<dbReference type="AlphaFoldDB" id="A0AA86TAR9"/>
<dbReference type="InterPro" id="IPR027417">
    <property type="entry name" value="P-loop_NTPase"/>
</dbReference>
<keyword evidence="4" id="KW-1185">Reference proteome</keyword>
<evidence type="ECO:0008006" key="5">
    <source>
        <dbReference type="Google" id="ProtNLM"/>
    </source>
</evidence>
<dbReference type="RefSeq" id="WP_289267963.1">
    <property type="nucleotide sequence ID" value="NZ_OX365700.1"/>
</dbReference>
<name>A0AA86TAR9_9BACT</name>
<dbReference type="InterPro" id="IPR041685">
    <property type="entry name" value="AAA_GajA/Old/RecF-like"/>
</dbReference>
<dbReference type="InterPro" id="IPR051396">
    <property type="entry name" value="Bact_Antivir_Def_Nuclease"/>
</dbReference>